<dbReference type="STRING" id="930129.SAMN05216352_11738"/>
<accession>A0A1G8Q1Y9</accession>
<dbReference type="Pfam" id="PF17409">
    <property type="entry name" value="MoaF_C"/>
    <property type="match status" value="1"/>
</dbReference>
<dbReference type="RefSeq" id="WP_091587619.1">
    <property type="nucleotide sequence ID" value="NZ_FNDU01000017.1"/>
</dbReference>
<protein>
    <submittedName>
        <fullName evidence="2">Molybdenum cofactor biosynthesis protein F</fullName>
    </submittedName>
</protein>
<dbReference type="Proteomes" id="UP000199017">
    <property type="component" value="Unassembled WGS sequence"/>
</dbReference>
<proteinExistence type="predicted"/>
<name>A0A1G8Q1Y9_9BACI</name>
<feature type="domain" description="MoaF C-terminal" evidence="1">
    <location>
        <begin position="105"/>
        <end position="165"/>
    </location>
</feature>
<evidence type="ECO:0000313" key="2">
    <source>
        <dbReference type="EMBL" id="SDI98668.1"/>
    </source>
</evidence>
<dbReference type="AlphaFoldDB" id="A0A1G8Q1Y9"/>
<evidence type="ECO:0000259" key="1">
    <source>
        <dbReference type="Pfam" id="PF17409"/>
    </source>
</evidence>
<keyword evidence="3" id="KW-1185">Reference proteome</keyword>
<evidence type="ECO:0000313" key="3">
    <source>
        <dbReference type="Proteomes" id="UP000199017"/>
    </source>
</evidence>
<reference evidence="2 3" key="1">
    <citation type="submission" date="2016-10" db="EMBL/GenBank/DDBJ databases">
        <authorList>
            <person name="de Groot N.N."/>
        </authorList>
    </citation>
    <scope>NUCLEOTIDE SEQUENCE [LARGE SCALE GENOMIC DNA]</scope>
    <source>
        <strain evidence="3">P4B,CCM 7963,CECT 7998,DSM 25260,IBRC-M 10614,KCTC 13821</strain>
    </source>
</reference>
<gene>
    <name evidence="2" type="ORF">SAMN05216352_11738</name>
</gene>
<organism evidence="2 3">
    <name type="scientific">Alteribacillus bidgolensis</name>
    <dbReference type="NCBI Taxonomy" id="930129"/>
    <lineage>
        <taxon>Bacteria</taxon>
        <taxon>Bacillati</taxon>
        <taxon>Bacillota</taxon>
        <taxon>Bacilli</taxon>
        <taxon>Bacillales</taxon>
        <taxon>Bacillaceae</taxon>
        <taxon>Alteribacillus</taxon>
    </lineage>
</organism>
<sequence>MDFAASQVFLIDFIVSYGDTKSISIVLDLHQNIATVITSKLPVKEGTSIPMLQRAEQGMPLSSVHASFEHVSIDNPISDVTPQQKKTKELIGKRVQFVYSRKDVYYKLDNNLYLFVWLEKVIPTTGIVVEDFDAMRSYGKTYGYYGYTTGRVSNFPIGSYVKILNE</sequence>
<dbReference type="InterPro" id="IPR035348">
    <property type="entry name" value="MoaF_C"/>
</dbReference>
<dbReference type="EMBL" id="FNDU01000017">
    <property type="protein sequence ID" value="SDI98668.1"/>
    <property type="molecule type" value="Genomic_DNA"/>
</dbReference>
<dbReference type="OrthoDB" id="2560583at2"/>